<evidence type="ECO:0000313" key="1">
    <source>
        <dbReference type="EMBL" id="KAJ7422549.1"/>
    </source>
</evidence>
<gene>
    <name evidence="1" type="ORF">WISP_37385</name>
</gene>
<organism evidence="1 2">
    <name type="scientific">Willisornis vidua</name>
    <name type="common">Xingu scale-backed antbird</name>
    <dbReference type="NCBI Taxonomy" id="1566151"/>
    <lineage>
        <taxon>Eukaryota</taxon>
        <taxon>Metazoa</taxon>
        <taxon>Chordata</taxon>
        <taxon>Craniata</taxon>
        <taxon>Vertebrata</taxon>
        <taxon>Euteleostomi</taxon>
        <taxon>Archelosauria</taxon>
        <taxon>Archosauria</taxon>
        <taxon>Dinosauria</taxon>
        <taxon>Saurischia</taxon>
        <taxon>Theropoda</taxon>
        <taxon>Coelurosauria</taxon>
        <taxon>Aves</taxon>
        <taxon>Neognathae</taxon>
        <taxon>Neoaves</taxon>
        <taxon>Telluraves</taxon>
        <taxon>Australaves</taxon>
        <taxon>Passeriformes</taxon>
        <taxon>Thamnophilidae</taxon>
        <taxon>Willisornis</taxon>
    </lineage>
</organism>
<keyword evidence="2" id="KW-1185">Reference proteome</keyword>
<dbReference type="Proteomes" id="UP001145742">
    <property type="component" value="Unassembled WGS sequence"/>
</dbReference>
<dbReference type="EMBL" id="WHWB01033000">
    <property type="protein sequence ID" value="KAJ7422549.1"/>
    <property type="molecule type" value="Genomic_DNA"/>
</dbReference>
<protein>
    <submittedName>
        <fullName evidence="1">Uncharacterized protein</fullName>
    </submittedName>
</protein>
<evidence type="ECO:0000313" key="2">
    <source>
        <dbReference type="Proteomes" id="UP001145742"/>
    </source>
</evidence>
<accession>A0ABQ9DIR8</accession>
<sequence length="168" mass="19399">MVHMTQFVVSFAVVKSWTSDTDLAETIVGFIQSFHPQQPNISSLAQEEVVLYFLMYSQRCNVMTPMTEAFEWKDTGSLRRTRRRVIEKSTRRVVVLDLVLTNKERLVGDVKVKDSLGCSDHEMVKFEILRAARREHSKLTTLEFRRAGLASLEICCEIKKEEESRKIG</sequence>
<comment type="caution">
    <text evidence="1">The sequence shown here is derived from an EMBL/GenBank/DDBJ whole genome shotgun (WGS) entry which is preliminary data.</text>
</comment>
<reference evidence="1" key="1">
    <citation type="submission" date="2019-10" db="EMBL/GenBank/DDBJ databases">
        <authorList>
            <person name="Soares A.E.R."/>
            <person name="Aleixo A."/>
            <person name="Schneider P."/>
            <person name="Miyaki C.Y."/>
            <person name="Schneider M.P."/>
            <person name="Mello C."/>
            <person name="Vasconcelos A.T.R."/>
        </authorList>
    </citation>
    <scope>NUCLEOTIDE SEQUENCE</scope>
    <source>
        <tissue evidence="1">Muscle</tissue>
    </source>
</reference>
<name>A0ABQ9DIR8_9PASS</name>
<proteinExistence type="predicted"/>